<protein>
    <submittedName>
        <fullName evidence="1">Uncharacterized protein</fullName>
    </submittedName>
</protein>
<keyword evidence="2" id="KW-1185">Reference proteome</keyword>
<dbReference type="OrthoDB" id="2585512at2759"/>
<dbReference type="EMBL" id="OC878694">
    <property type="protein sequence ID" value="CAD7640736.1"/>
    <property type="molecule type" value="Genomic_DNA"/>
</dbReference>
<dbReference type="AlphaFoldDB" id="A0A7R9LFG8"/>
<dbReference type="Gene3D" id="3.80.10.10">
    <property type="entry name" value="Ribonuclease Inhibitor"/>
    <property type="match status" value="1"/>
</dbReference>
<evidence type="ECO:0000313" key="1">
    <source>
        <dbReference type="EMBL" id="CAD7640736.1"/>
    </source>
</evidence>
<feature type="non-terminal residue" evidence="1">
    <location>
        <position position="1"/>
    </location>
</feature>
<name>A0A7R9LFG8_9ACAR</name>
<dbReference type="Proteomes" id="UP000759131">
    <property type="component" value="Unassembled WGS sequence"/>
</dbReference>
<dbReference type="SUPFAM" id="SSF81383">
    <property type="entry name" value="F-box domain"/>
    <property type="match status" value="1"/>
</dbReference>
<proteinExistence type="predicted"/>
<dbReference type="InterPro" id="IPR036047">
    <property type="entry name" value="F-box-like_dom_sf"/>
</dbReference>
<reference evidence="1" key="1">
    <citation type="submission" date="2020-11" db="EMBL/GenBank/DDBJ databases">
        <authorList>
            <person name="Tran Van P."/>
        </authorList>
    </citation>
    <scope>NUCLEOTIDE SEQUENCE</scope>
</reference>
<sequence>MDQLSTNEVIVCMNAMLRRCDTEMRQSMDRFCDDLCQLVLSYLSLEERFRYEEVSKQWQRVIYETQTNRTLRSISVTIDKCSKESMAVLMKCLSQMTQLVDLKIAGDSQPNFKPTDHLKQLSINCPKLKRLSYSI</sequence>
<dbReference type="InterPro" id="IPR032675">
    <property type="entry name" value="LRR_dom_sf"/>
</dbReference>
<evidence type="ECO:0000313" key="2">
    <source>
        <dbReference type="Proteomes" id="UP000759131"/>
    </source>
</evidence>
<accession>A0A7R9LFG8</accession>
<organism evidence="1">
    <name type="scientific">Medioppia subpectinata</name>
    <dbReference type="NCBI Taxonomy" id="1979941"/>
    <lineage>
        <taxon>Eukaryota</taxon>
        <taxon>Metazoa</taxon>
        <taxon>Ecdysozoa</taxon>
        <taxon>Arthropoda</taxon>
        <taxon>Chelicerata</taxon>
        <taxon>Arachnida</taxon>
        <taxon>Acari</taxon>
        <taxon>Acariformes</taxon>
        <taxon>Sarcoptiformes</taxon>
        <taxon>Oribatida</taxon>
        <taxon>Brachypylina</taxon>
        <taxon>Oppioidea</taxon>
        <taxon>Oppiidae</taxon>
        <taxon>Medioppia</taxon>
    </lineage>
</organism>
<gene>
    <name evidence="1" type="ORF">OSB1V03_LOCUS18345</name>
</gene>
<dbReference type="EMBL" id="CAJPIZ010024119">
    <property type="protein sequence ID" value="CAG2118393.1"/>
    <property type="molecule type" value="Genomic_DNA"/>
</dbReference>